<evidence type="ECO:0000313" key="3">
    <source>
        <dbReference type="EMBL" id="MCW6507695.1"/>
    </source>
</evidence>
<protein>
    <submittedName>
        <fullName evidence="3">CAP domain-containing protein</fullName>
    </submittedName>
</protein>
<evidence type="ECO:0000256" key="1">
    <source>
        <dbReference type="SAM" id="SignalP"/>
    </source>
</evidence>
<feature type="signal peptide" evidence="1">
    <location>
        <begin position="1"/>
        <end position="24"/>
    </location>
</feature>
<dbReference type="PANTHER" id="PTHR31157:SF1">
    <property type="entry name" value="SCP DOMAIN-CONTAINING PROTEIN"/>
    <property type="match status" value="1"/>
</dbReference>
<sequence length="162" mass="16931">MNIFSALRLSGAVLGLSILAGCSALPIAPTGSVGAVALDRGSAEAMISAYRREHGLPAVQLDATLTAVAQRQADAMAGRNVLSHEVAGSLPERLAEGGADRRAAIENVSAGYASFASALEGWKRSPHHNDNLLFAPMRRMGIAAAEAPGTRYKTFWSLVMTN</sequence>
<gene>
    <name evidence="3" type="ORF">M8523_06620</name>
</gene>
<dbReference type="SUPFAM" id="SSF55797">
    <property type="entry name" value="PR-1-like"/>
    <property type="match status" value="1"/>
</dbReference>
<dbReference type="AlphaFoldDB" id="A0AA41YUR4"/>
<dbReference type="EMBL" id="JAMOIM010000003">
    <property type="protein sequence ID" value="MCW6507695.1"/>
    <property type="molecule type" value="Genomic_DNA"/>
</dbReference>
<dbReference type="Gene3D" id="3.40.33.10">
    <property type="entry name" value="CAP"/>
    <property type="match status" value="1"/>
</dbReference>
<dbReference type="InterPro" id="IPR014044">
    <property type="entry name" value="CAP_dom"/>
</dbReference>
<feature type="domain" description="SCP" evidence="2">
    <location>
        <begin position="46"/>
        <end position="158"/>
    </location>
</feature>
<evidence type="ECO:0000259" key="2">
    <source>
        <dbReference type="Pfam" id="PF00188"/>
    </source>
</evidence>
<reference evidence="3" key="1">
    <citation type="submission" date="2022-05" db="EMBL/GenBank/DDBJ databases">
        <authorList>
            <person name="Pankratov T."/>
        </authorList>
    </citation>
    <scope>NUCLEOTIDE SEQUENCE</scope>
    <source>
        <strain evidence="3">BP6-180914</strain>
    </source>
</reference>
<name>A0AA41YUR4_9HYPH</name>
<keyword evidence="4" id="KW-1185">Reference proteome</keyword>
<dbReference type="RefSeq" id="WP_282584056.1">
    <property type="nucleotide sequence ID" value="NZ_JAMOIM010000003.1"/>
</dbReference>
<dbReference type="Pfam" id="PF00188">
    <property type="entry name" value="CAP"/>
    <property type="match status" value="1"/>
</dbReference>
<organism evidence="3 4">
    <name type="scientific">Lichenifustis flavocetrariae</name>
    <dbReference type="NCBI Taxonomy" id="2949735"/>
    <lineage>
        <taxon>Bacteria</taxon>
        <taxon>Pseudomonadati</taxon>
        <taxon>Pseudomonadota</taxon>
        <taxon>Alphaproteobacteria</taxon>
        <taxon>Hyphomicrobiales</taxon>
        <taxon>Lichenihabitantaceae</taxon>
        <taxon>Lichenifustis</taxon>
    </lineage>
</organism>
<dbReference type="PANTHER" id="PTHR31157">
    <property type="entry name" value="SCP DOMAIN-CONTAINING PROTEIN"/>
    <property type="match status" value="1"/>
</dbReference>
<comment type="caution">
    <text evidence="3">The sequence shown here is derived from an EMBL/GenBank/DDBJ whole genome shotgun (WGS) entry which is preliminary data.</text>
</comment>
<keyword evidence="1" id="KW-0732">Signal</keyword>
<feature type="chain" id="PRO_5041325436" evidence="1">
    <location>
        <begin position="25"/>
        <end position="162"/>
    </location>
</feature>
<accession>A0AA41YUR4</accession>
<proteinExistence type="predicted"/>
<dbReference type="CDD" id="cd05379">
    <property type="entry name" value="CAP_bacterial"/>
    <property type="match status" value="1"/>
</dbReference>
<dbReference type="InterPro" id="IPR035940">
    <property type="entry name" value="CAP_sf"/>
</dbReference>
<dbReference type="Proteomes" id="UP001165667">
    <property type="component" value="Unassembled WGS sequence"/>
</dbReference>
<evidence type="ECO:0000313" key="4">
    <source>
        <dbReference type="Proteomes" id="UP001165667"/>
    </source>
</evidence>